<organism evidence="2 3">
    <name type="scientific">Roseobacter sinensis</name>
    <dbReference type="NCBI Taxonomy" id="2931391"/>
    <lineage>
        <taxon>Bacteria</taxon>
        <taxon>Pseudomonadati</taxon>
        <taxon>Pseudomonadota</taxon>
        <taxon>Alphaproteobacteria</taxon>
        <taxon>Rhodobacterales</taxon>
        <taxon>Roseobacteraceae</taxon>
        <taxon>Roseobacter</taxon>
    </lineage>
</organism>
<dbReference type="GO" id="GO:0016787">
    <property type="term" value="F:hydrolase activity"/>
    <property type="evidence" value="ECO:0007669"/>
    <property type="project" value="UniProtKB-KW"/>
</dbReference>
<accession>A0ABT3B9U4</accession>
<dbReference type="EMBL" id="JALIEB010000001">
    <property type="protein sequence ID" value="MCV3270320.1"/>
    <property type="molecule type" value="Genomic_DNA"/>
</dbReference>
<dbReference type="RefSeq" id="WP_263842636.1">
    <property type="nucleotide sequence ID" value="NZ_JALIEB010000001.1"/>
</dbReference>
<sequence length="281" mass="30655">MTQTDPSALIYDADAVAQAERLVICAPGALTRIEIFDPVLTWRSAGWEPVFYPFPGLDGRPLSPPLDIVQAAGQIVAFARAYPHRQIGLLGFSTGGAIVIEAAALLGDAVRTVAIAPGLPGAGGWRTMLGTTRDVLGVAWRVRSLRVRPVWLEYYRILLFGRAVLQHVDTREKSRQFTEARAARMVYPENGLLRAHAGGLKRWLGPKTPVPKPESVTLLIGDEDSVFSTNQTRAFAATLGEVPLRRFPGHAHMLILTEPAIFDTARAIFEGRDPERSGLSD</sequence>
<protein>
    <submittedName>
        <fullName evidence="2">Alpha/beta hydrolase</fullName>
    </submittedName>
</protein>
<reference evidence="2 3" key="1">
    <citation type="submission" date="2022-04" db="EMBL/GenBank/DDBJ databases">
        <title>Roseobacter sp. WL0113 is a bacterium isolated from neritic sediment.</title>
        <authorList>
            <person name="Wang L."/>
            <person name="He W."/>
            <person name="Zhang D.-F."/>
        </authorList>
    </citation>
    <scope>NUCLEOTIDE SEQUENCE [LARGE SCALE GENOMIC DNA]</scope>
    <source>
        <strain evidence="2 3">WL0113</strain>
    </source>
</reference>
<dbReference type="InterPro" id="IPR000073">
    <property type="entry name" value="AB_hydrolase_1"/>
</dbReference>
<dbReference type="SUPFAM" id="SSF53474">
    <property type="entry name" value="alpha/beta-Hydrolases"/>
    <property type="match status" value="1"/>
</dbReference>
<dbReference type="Proteomes" id="UP001208690">
    <property type="component" value="Unassembled WGS sequence"/>
</dbReference>
<dbReference type="InterPro" id="IPR029058">
    <property type="entry name" value="AB_hydrolase_fold"/>
</dbReference>
<gene>
    <name evidence="2" type="ORF">MUB52_02660</name>
</gene>
<dbReference type="Pfam" id="PF12697">
    <property type="entry name" value="Abhydrolase_6"/>
    <property type="match status" value="1"/>
</dbReference>
<proteinExistence type="predicted"/>
<name>A0ABT3B9U4_9RHOB</name>
<evidence type="ECO:0000313" key="2">
    <source>
        <dbReference type="EMBL" id="MCV3270320.1"/>
    </source>
</evidence>
<evidence type="ECO:0000259" key="1">
    <source>
        <dbReference type="Pfam" id="PF12697"/>
    </source>
</evidence>
<dbReference type="Gene3D" id="3.40.50.1820">
    <property type="entry name" value="alpha/beta hydrolase"/>
    <property type="match status" value="1"/>
</dbReference>
<keyword evidence="2" id="KW-0378">Hydrolase</keyword>
<feature type="domain" description="AB hydrolase-1" evidence="1">
    <location>
        <begin position="24"/>
        <end position="260"/>
    </location>
</feature>
<keyword evidence="3" id="KW-1185">Reference proteome</keyword>
<evidence type="ECO:0000313" key="3">
    <source>
        <dbReference type="Proteomes" id="UP001208690"/>
    </source>
</evidence>
<comment type="caution">
    <text evidence="2">The sequence shown here is derived from an EMBL/GenBank/DDBJ whole genome shotgun (WGS) entry which is preliminary data.</text>
</comment>